<name>A0A351JTL5_UNCKA</name>
<organism evidence="8 9">
    <name type="scientific">candidate division WWE3 bacterium</name>
    <dbReference type="NCBI Taxonomy" id="2053526"/>
    <lineage>
        <taxon>Bacteria</taxon>
        <taxon>Katanobacteria</taxon>
    </lineage>
</organism>
<dbReference type="InterPro" id="IPR044068">
    <property type="entry name" value="CB"/>
</dbReference>
<evidence type="ECO:0000256" key="1">
    <source>
        <dbReference type="ARBA" id="ARBA00008857"/>
    </source>
</evidence>
<dbReference type="CDD" id="cd00397">
    <property type="entry name" value="DNA_BRE_C"/>
    <property type="match status" value="1"/>
</dbReference>
<evidence type="ECO:0008006" key="10">
    <source>
        <dbReference type="Google" id="ProtNLM"/>
    </source>
</evidence>
<dbReference type="InterPro" id="IPR002104">
    <property type="entry name" value="Integrase_catalytic"/>
</dbReference>
<dbReference type="GO" id="GO:0003677">
    <property type="term" value="F:DNA binding"/>
    <property type="evidence" value="ECO:0007669"/>
    <property type="project" value="UniProtKB-UniRule"/>
</dbReference>
<dbReference type="Proteomes" id="UP000264072">
    <property type="component" value="Unassembled WGS sequence"/>
</dbReference>
<evidence type="ECO:0000313" key="9">
    <source>
        <dbReference type="Proteomes" id="UP000264072"/>
    </source>
</evidence>
<dbReference type="PROSITE" id="PS51898">
    <property type="entry name" value="TYR_RECOMBINASE"/>
    <property type="match status" value="1"/>
</dbReference>
<dbReference type="AlphaFoldDB" id="A0A351JTL5"/>
<keyword evidence="3 5" id="KW-0238">DNA-binding</keyword>
<dbReference type="InterPro" id="IPR010998">
    <property type="entry name" value="Integrase_recombinase_N"/>
</dbReference>
<dbReference type="InterPro" id="IPR050090">
    <property type="entry name" value="Tyrosine_recombinase_XerCD"/>
</dbReference>
<dbReference type="EMBL" id="DNHX01000025">
    <property type="protein sequence ID" value="HAZ29635.1"/>
    <property type="molecule type" value="Genomic_DNA"/>
</dbReference>
<sequence length="303" mass="34666">MIDPNQASCPKQKVNMDIQRAHKEFVQDLCDQKRSVYTILAYQKDIDQLIDHLLKAGVTKASEAKVDHLVKYIDKLYVVDGLTPKSVSRKINSIKTFFKYLAKKGALEENIAYQIKHPKLEKKAPRILSRVEYNALRETARKDSKYLTMVEVLLQTGVRISELAGIEKTHLDLSDKPTLFVPKRESQKERIIPLSKKTTDILQKLLEEHKHKESKYVFSSKSGKALLIRNIRGAMERLFEKTGLENVTVNDLRHTFTAHQIKAGVSLQTLSRVAGHKTLATTQKYLKYVELDKAGNKELLEDL</sequence>
<reference evidence="8 9" key="1">
    <citation type="journal article" date="2018" name="Nat. Biotechnol.">
        <title>A standardized bacterial taxonomy based on genome phylogeny substantially revises the tree of life.</title>
        <authorList>
            <person name="Parks D.H."/>
            <person name="Chuvochina M."/>
            <person name="Waite D.W."/>
            <person name="Rinke C."/>
            <person name="Skarshewski A."/>
            <person name="Chaumeil P.A."/>
            <person name="Hugenholtz P."/>
        </authorList>
    </citation>
    <scope>NUCLEOTIDE SEQUENCE [LARGE SCALE GENOMIC DNA]</scope>
    <source>
        <strain evidence="8">UBA10185</strain>
    </source>
</reference>
<protein>
    <recommendedName>
        <fullName evidence="10">Integrase</fullName>
    </recommendedName>
</protein>
<evidence type="ECO:0000259" key="6">
    <source>
        <dbReference type="PROSITE" id="PS51898"/>
    </source>
</evidence>
<accession>A0A351JTL5</accession>
<dbReference type="Gene3D" id="1.10.150.130">
    <property type="match status" value="1"/>
</dbReference>
<evidence type="ECO:0000256" key="2">
    <source>
        <dbReference type="ARBA" id="ARBA00022908"/>
    </source>
</evidence>
<dbReference type="SUPFAM" id="SSF56349">
    <property type="entry name" value="DNA breaking-rejoining enzymes"/>
    <property type="match status" value="1"/>
</dbReference>
<evidence type="ECO:0000256" key="3">
    <source>
        <dbReference type="ARBA" id="ARBA00023125"/>
    </source>
</evidence>
<evidence type="ECO:0000313" key="8">
    <source>
        <dbReference type="EMBL" id="HAZ29635.1"/>
    </source>
</evidence>
<dbReference type="Pfam" id="PF00589">
    <property type="entry name" value="Phage_integrase"/>
    <property type="match status" value="1"/>
</dbReference>
<feature type="domain" description="Tyr recombinase" evidence="6">
    <location>
        <begin position="123"/>
        <end position="301"/>
    </location>
</feature>
<keyword evidence="4" id="KW-0233">DNA recombination</keyword>
<comment type="caution">
    <text evidence="8">The sequence shown here is derived from an EMBL/GenBank/DDBJ whole genome shotgun (WGS) entry which is preliminary data.</text>
</comment>
<dbReference type="InterPro" id="IPR013762">
    <property type="entry name" value="Integrase-like_cat_sf"/>
</dbReference>
<proteinExistence type="inferred from homology"/>
<dbReference type="GO" id="GO:0015074">
    <property type="term" value="P:DNA integration"/>
    <property type="evidence" value="ECO:0007669"/>
    <property type="project" value="UniProtKB-KW"/>
</dbReference>
<dbReference type="PANTHER" id="PTHR30349">
    <property type="entry name" value="PHAGE INTEGRASE-RELATED"/>
    <property type="match status" value="1"/>
</dbReference>
<gene>
    <name evidence="8" type="ORF">DCY43_02705</name>
</gene>
<dbReference type="Gene3D" id="1.10.443.10">
    <property type="entry name" value="Intergrase catalytic core"/>
    <property type="match status" value="1"/>
</dbReference>
<dbReference type="GO" id="GO:0006310">
    <property type="term" value="P:DNA recombination"/>
    <property type="evidence" value="ECO:0007669"/>
    <property type="project" value="UniProtKB-KW"/>
</dbReference>
<evidence type="ECO:0000256" key="5">
    <source>
        <dbReference type="PROSITE-ProRule" id="PRU01248"/>
    </source>
</evidence>
<dbReference type="InterPro" id="IPR011010">
    <property type="entry name" value="DNA_brk_join_enz"/>
</dbReference>
<keyword evidence="2" id="KW-0229">DNA integration</keyword>
<dbReference type="PANTHER" id="PTHR30349:SF41">
    <property type="entry name" value="INTEGRASE_RECOMBINASE PROTEIN MJ0367-RELATED"/>
    <property type="match status" value="1"/>
</dbReference>
<dbReference type="PROSITE" id="PS51900">
    <property type="entry name" value="CB"/>
    <property type="match status" value="1"/>
</dbReference>
<dbReference type="InterPro" id="IPR004107">
    <property type="entry name" value="Integrase_SAM-like_N"/>
</dbReference>
<evidence type="ECO:0000259" key="7">
    <source>
        <dbReference type="PROSITE" id="PS51900"/>
    </source>
</evidence>
<evidence type="ECO:0000256" key="4">
    <source>
        <dbReference type="ARBA" id="ARBA00023172"/>
    </source>
</evidence>
<dbReference type="Pfam" id="PF02899">
    <property type="entry name" value="Phage_int_SAM_1"/>
    <property type="match status" value="1"/>
</dbReference>
<comment type="similarity">
    <text evidence="1">Belongs to the 'phage' integrase family.</text>
</comment>
<feature type="domain" description="Core-binding (CB)" evidence="7">
    <location>
        <begin position="20"/>
        <end position="102"/>
    </location>
</feature>